<organism evidence="4 5">
    <name type="scientific">Veillonella absiana</name>
    <dbReference type="NCBI Taxonomy" id="3079305"/>
    <lineage>
        <taxon>Bacteria</taxon>
        <taxon>Bacillati</taxon>
        <taxon>Bacillota</taxon>
        <taxon>Negativicutes</taxon>
        <taxon>Veillonellales</taxon>
        <taxon>Veillonellaceae</taxon>
        <taxon>Veillonella</taxon>
    </lineage>
</organism>
<dbReference type="RefSeq" id="WP_295190998.1">
    <property type="nucleotide sequence ID" value="NZ_JAWJZA010000001.1"/>
</dbReference>
<evidence type="ECO:0000259" key="3">
    <source>
        <dbReference type="Pfam" id="PF01478"/>
    </source>
</evidence>
<keyword evidence="4" id="KW-0378">Hydrolase</keyword>
<dbReference type="PANTHER" id="PTHR30487">
    <property type="entry name" value="TYPE 4 PREPILIN-LIKE PROTEINS LEADER PEPTIDE-PROCESSING ENZYME"/>
    <property type="match status" value="1"/>
</dbReference>
<accession>A0ABU3Z7G8</accession>
<keyword evidence="2" id="KW-0812">Transmembrane</keyword>
<evidence type="ECO:0000313" key="4">
    <source>
        <dbReference type="EMBL" id="MDV5087865.1"/>
    </source>
</evidence>
<sequence length="176" mass="20288">MFKQRNWIKRYQQIWYLLGVLGYVLWLCDRYGDGIIVIQLLIFTIVLVWGATIDKRYYILPDEGAILLGLVGLLYSYGQGRWLAITGLMSLVIMLLCYLLRILSRGGFGWGDIKWFGALALWQTVEGVWLMFGLSFIIGTLYLIYQYACSTKSIILSQRVPFGPFLCLSAYITVLW</sequence>
<dbReference type="InterPro" id="IPR000045">
    <property type="entry name" value="Prepilin_IV_endopep_pep"/>
</dbReference>
<feature type="transmembrane region" description="Helical" evidence="2">
    <location>
        <begin position="34"/>
        <end position="51"/>
    </location>
</feature>
<feature type="transmembrane region" description="Helical" evidence="2">
    <location>
        <begin position="58"/>
        <end position="77"/>
    </location>
</feature>
<feature type="transmembrane region" description="Helical" evidence="2">
    <location>
        <begin position="12"/>
        <end position="28"/>
    </location>
</feature>
<comment type="caution">
    <text evidence="4">The sequence shown here is derived from an EMBL/GenBank/DDBJ whole genome shotgun (WGS) entry which is preliminary data.</text>
</comment>
<dbReference type="EC" id="3.4.23.-" evidence="4"/>
<name>A0ABU3Z7G8_9FIRM</name>
<comment type="similarity">
    <text evidence="1">Belongs to the peptidase A24 family.</text>
</comment>
<proteinExistence type="inferred from homology"/>
<evidence type="ECO:0000256" key="2">
    <source>
        <dbReference type="SAM" id="Phobius"/>
    </source>
</evidence>
<protein>
    <submittedName>
        <fullName evidence="4">A24 family peptidase</fullName>
        <ecNumber evidence="4">3.4.23.-</ecNumber>
    </submittedName>
</protein>
<keyword evidence="5" id="KW-1185">Reference proteome</keyword>
<evidence type="ECO:0000256" key="1">
    <source>
        <dbReference type="ARBA" id="ARBA00005801"/>
    </source>
</evidence>
<feature type="transmembrane region" description="Helical" evidence="2">
    <location>
        <begin position="115"/>
        <end position="145"/>
    </location>
</feature>
<dbReference type="Proteomes" id="UP001272515">
    <property type="component" value="Unassembled WGS sequence"/>
</dbReference>
<dbReference type="EMBL" id="JAWJZB010000003">
    <property type="protein sequence ID" value="MDV5087865.1"/>
    <property type="molecule type" value="Genomic_DNA"/>
</dbReference>
<keyword evidence="2" id="KW-1133">Transmembrane helix</keyword>
<reference evidence="4 5" key="1">
    <citation type="submission" date="2023-10" db="EMBL/GenBank/DDBJ databases">
        <title>Veillonella sp. nov., isolated from a pig farm feces dump.</title>
        <authorList>
            <person name="Chang Y.-H."/>
        </authorList>
    </citation>
    <scope>NUCLEOTIDE SEQUENCE [LARGE SCALE GENOMIC DNA]</scope>
    <source>
        <strain evidence="4 5">YH-vei2233</strain>
    </source>
</reference>
<dbReference type="Gene3D" id="1.20.120.1220">
    <property type="match status" value="1"/>
</dbReference>
<dbReference type="GO" id="GO:0016787">
    <property type="term" value="F:hydrolase activity"/>
    <property type="evidence" value="ECO:0007669"/>
    <property type="project" value="UniProtKB-KW"/>
</dbReference>
<dbReference type="InterPro" id="IPR050882">
    <property type="entry name" value="Prepilin_peptidase/N-MTase"/>
</dbReference>
<gene>
    <name evidence="4" type="ORF">RVY80_03255</name>
</gene>
<dbReference type="PANTHER" id="PTHR30487:SF0">
    <property type="entry name" value="PREPILIN LEADER PEPTIDASE_N-METHYLTRANSFERASE-RELATED"/>
    <property type="match status" value="1"/>
</dbReference>
<feature type="transmembrane region" description="Helical" evidence="2">
    <location>
        <begin position="83"/>
        <end position="103"/>
    </location>
</feature>
<evidence type="ECO:0000313" key="5">
    <source>
        <dbReference type="Proteomes" id="UP001272515"/>
    </source>
</evidence>
<keyword evidence="2" id="KW-0472">Membrane</keyword>
<feature type="domain" description="Prepilin type IV endopeptidase peptidase" evidence="3">
    <location>
        <begin position="41"/>
        <end position="144"/>
    </location>
</feature>
<dbReference type="Pfam" id="PF01478">
    <property type="entry name" value="Peptidase_A24"/>
    <property type="match status" value="1"/>
</dbReference>